<name>A0ABS0LS87_9LACT</name>
<dbReference type="RefSeq" id="WP_197115035.1">
    <property type="nucleotide sequence ID" value="NZ_JACBXQ010000002.1"/>
</dbReference>
<gene>
    <name evidence="4" type="ORF">HZY91_04330</name>
</gene>
<dbReference type="Proteomes" id="UP000721415">
    <property type="component" value="Unassembled WGS sequence"/>
</dbReference>
<dbReference type="EMBL" id="JACBXQ010000002">
    <property type="protein sequence ID" value="MBG9986119.1"/>
    <property type="molecule type" value="Genomic_DNA"/>
</dbReference>
<evidence type="ECO:0000313" key="4">
    <source>
        <dbReference type="EMBL" id="MBG9986119.1"/>
    </source>
</evidence>
<feature type="domain" description="N-acetyltransferase" evidence="3">
    <location>
        <begin position="2"/>
        <end position="162"/>
    </location>
</feature>
<keyword evidence="5" id="KW-1185">Reference proteome</keyword>
<dbReference type="InterPro" id="IPR000182">
    <property type="entry name" value="GNAT_dom"/>
</dbReference>
<sequence length="163" mass="18616">MYQIRRATIDDLQEISRIEMDNFGEGVATSQDVFSQKLIQQKGHIFVADKEGKVIGFIEGLSSYEAHLKDEMFLGTNLHKEGGPWEILLSLVVDQNYQSQGIGRGLLNYQLAICKERGQEGVLLTCRDYLIDYYEHFGFENQGLSDSRLGGLDWYKMLLKLSQ</sequence>
<dbReference type="InterPro" id="IPR051635">
    <property type="entry name" value="SNAT-like"/>
</dbReference>
<dbReference type="Pfam" id="PF00583">
    <property type="entry name" value="Acetyltransf_1"/>
    <property type="match status" value="1"/>
</dbReference>
<comment type="caution">
    <text evidence="4">The sequence shown here is derived from an EMBL/GenBank/DDBJ whole genome shotgun (WGS) entry which is preliminary data.</text>
</comment>
<evidence type="ECO:0000256" key="1">
    <source>
        <dbReference type="ARBA" id="ARBA00022679"/>
    </source>
</evidence>
<reference evidence="4 5" key="1">
    <citation type="submission" date="2020-07" db="EMBL/GenBank/DDBJ databases">
        <title>Facklamia lactis sp. nov., isolated from raw milk.</title>
        <authorList>
            <person name="Doll E.V."/>
            <person name="Huptas C."/>
            <person name="Staib L."/>
            <person name="Wenning M."/>
            <person name="Scherer S."/>
        </authorList>
    </citation>
    <scope>NUCLEOTIDE SEQUENCE [LARGE SCALE GENOMIC DNA]</scope>
    <source>
        <strain evidence="4 5">DSM 111018</strain>
    </source>
</reference>
<dbReference type="PROSITE" id="PS51186">
    <property type="entry name" value="GNAT"/>
    <property type="match status" value="1"/>
</dbReference>
<dbReference type="PANTHER" id="PTHR10908:SF0">
    <property type="entry name" value="SEROTONIN N-ACETYLTRANSFERASE"/>
    <property type="match status" value="1"/>
</dbReference>
<evidence type="ECO:0000256" key="2">
    <source>
        <dbReference type="ARBA" id="ARBA00023315"/>
    </source>
</evidence>
<evidence type="ECO:0000313" key="5">
    <source>
        <dbReference type="Proteomes" id="UP000721415"/>
    </source>
</evidence>
<dbReference type="PANTHER" id="PTHR10908">
    <property type="entry name" value="SEROTONIN N-ACETYLTRANSFERASE"/>
    <property type="match status" value="1"/>
</dbReference>
<keyword evidence="2" id="KW-0012">Acyltransferase</keyword>
<accession>A0ABS0LS87</accession>
<evidence type="ECO:0000259" key="3">
    <source>
        <dbReference type="PROSITE" id="PS51186"/>
    </source>
</evidence>
<dbReference type="CDD" id="cd04301">
    <property type="entry name" value="NAT_SF"/>
    <property type="match status" value="1"/>
</dbReference>
<dbReference type="SUPFAM" id="SSF55729">
    <property type="entry name" value="Acyl-CoA N-acyltransferases (Nat)"/>
    <property type="match status" value="1"/>
</dbReference>
<proteinExistence type="predicted"/>
<protein>
    <submittedName>
        <fullName evidence="4">GNAT family N-acetyltransferase</fullName>
    </submittedName>
</protein>
<organism evidence="4 5">
    <name type="scientific">Facklamia lactis</name>
    <dbReference type="NCBI Taxonomy" id="2749967"/>
    <lineage>
        <taxon>Bacteria</taxon>
        <taxon>Bacillati</taxon>
        <taxon>Bacillota</taxon>
        <taxon>Bacilli</taxon>
        <taxon>Lactobacillales</taxon>
        <taxon>Aerococcaceae</taxon>
        <taxon>Facklamia</taxon>
    </lineage>
</organism>
<dbReference type="InterPro" id="IPR016181">
    <property type="entry name" value="Acyl_CoA_acyltransferase"/>
</dbReference>
<keyword evidence="1" id="KW-0808">Transferase</keyword>
<dbReference type="Gene3D" id="3.40.630.30">
    <property type="match status" value="1"/>
</dbReference>